<comment type="caution">
    <text evidence="3">The sequence shown here is derived from an EMBL/GenBank/DDBJ whole genome shotgun (WGS) entry which is preliminary data.</text>
</comment>
<keyword evidence="2" id="KW-0732">Signal</keyword>
<sequence>MLPTRLLAPQFLLSAWNSQLAQAAQRVHRSDYATEDNENRRYAGKLGHGPEQNRRNFERSKVNLRRDHKPIEAEKVLESCRPEYREQRDGNQNANRTQELQSKTQHDGHEIVLRQRNFRYNGHRVFTPSKRPRYSERVVERNIPMAHKPETHSSDQEREESFKGLSLFEELFPEEAMARQKRENKARERLEKLPAFNWDMDSNQLAAHDRRQQEAREKTREKQQTIPGLKGENGVARKIILAKQIPQSSTSSQRMGQGQHVAQDQSRTSKSTASVLVLSACSKNLEESDFYRVGPKGNHIENWTSGILKVIAARDNVTLEPIGQYYLLFSSLAAARLYLDKTQRLLELSKSSNYFSRPNVNLREGEDLEAVKRNFTLVPAGGRLSLRLLEPPHSKGVQWMIDAAGTASLVTRQEKSQHIVLFSTDRGHIKIGDLENAIMDDGKRRNLHWKLAGAAKEAIVKLETTTAPTRENELEAASIRRSNFQGPARYTISFRDSNEARRFAREWHQRPYPATRVARPEEDEPPTMNAEILW</sequence>
<evidence type="ECO:0000256" key="1">
    <source>
        <dbReference type="SAM" id="MobiDB-lite"/>
    </source>
</evidence>
<reference evidence="4" key="1">
    <citation type="submission" date="2016-03" db="EMBL/GenBank/DDBJ databases">
        <authorList>
            <person name="Ploux O."/>
        </authorList>
    </citation>
    <scope>NUCLEOTIDE SEQUENCE [LARGE SCALE GENOMIC DNA]</scope>
    <source>
        <strain evidence="4">UK7</strain>
    </source>
</reference>
<keyword evidence="4" id="KW-1185">Reference proteome</keyword>
<dbReference type="InParanoid" id="A0A1E1L283"/>
<feature type="signal peptide" evidence="2">
    <location>
        <begin position="1"/>
        <end position="23"/>
    </location>
</feature>
<dbReference type="EMBL" id="FJUW01000033">
    <property type="protein sequence ID" value="CZT04627.1"/>
    <property type="molecule type" value="Genomic_DNA"/>
</dbReference>
<evidence type="ECO:0000256" key="2">
    <source>
        <dbReference type="SAM" id="SignalP"/>
    </source>
</evidence>
<feature type="region of interest" description="Disordered" evidence="1">
    <location>
        <begin position="76"/>
        <end position="116"/>
    </location>
</feature>
<feature type="compositionally biased region" description="Basic and acidic residues" evidence="1">
    <location>
        <begin position="29"/>
        <end position="41"/>
    </location>
</feature>
<evidence type="ECO:0000313" key="3">
    <source>
        <dbReference type="EMBL" id="CZT04627.1"/>
    </source>
</evidence>
<dbReference type="AlphaFoldDB" id="A0A1E1L283"/>
<feature type="compositionally biased region" description="Polar residues" evidence="1">
    <location>
        <begin position="90"/>
        <end position="103"/>
    </location>
</feature>
<proteinExistence type="predicted"/>
<feature type="compositionally biased region" description="Basic and acidic residues" evidence="1">
    <location>
        <begin position="104"/>
        <end position="113"/>
    </location>
</feature>
<feature type="region of interest" description="Disordered" evidence="1">
    <location>
        <begin position="29"/>
        <end position="53"/>
    </location>
</feature>
<organism evidence="3 4">
    <name type="scientific">Rhynchosporium graminicola</name>
    <dbReference type="NCBI Taxonomy" id="2792576"/>
    <lineage>
        <taxon>Eukaryota</taxon>
        <taxon>Fungi</taxon>
        <taxon>Dikarya</taxon>
        <taxon>Ascomycota</taxon>
        <taxon>Pezizomycotina</taxon>
        <taxon>Leotiomycetes</taxon>
        <taxon>Helotiales</taxon>
        <taxon>Ploettnerulaceae</taxon>
        <taxon>Rhynchosporium</taxon>
    </lineage>
</organism>
<accession>A0A1E1L283</accession>
<feature type="region of interest" description="Disordered" evidence="1">
    <location>
        <begin position="246"/>
        <end position="267"/>
    </location>
</feature>
<name>A0A1E1L283_9HELO</name>
<dbReference type="Proteomes" id="UP000178129">
    <property type="component" value="Unassembled WGS sequence"/>
</dbReference>
<feature type="chain" id="PRO_5009446713" evidence="2">
    <location>
        <begin position="24"/>
        <end position="534"/>
    </location>
</feature>
<gene>
    <name evidence="3" type="ORF">RCO7_05522</name>
</gene>
<evidence type="ECO:0000313" key="4">
    <source>
        <dbReference type="Proteomes" id="UP000178129"/>
    </source>
</evidence>
<feature type="compositionally biased region" description="Basic and acidic residues" evidence="1">
    <location>
        <begin position="76"/>
        <end position="89"/>
    </location>
</feature>
<protein>
    <submittedName>
        <fullName evidence="3">Uncharacterized protein</fullName>
    </submittedName>
</protein>